<keyword evidence="6 13" id="KW-0479">Metal-binding</keyword>
<dbReference type="GO" id="GO:0005789">
    <property type="term" value="C:endoplasmic reticulum membrane"/>
    <property type="evidence" value="ECO:0007669"/>
    <property type="project" value="UniProtKB-SubCell"/>
</dbReference>
<dbReference type="Pfam" id="PF00067">
    <property type="entry name" value="p450"/>
    <property type="match status" value="1"/>
</dbReference>
<feature type="chain" id="PRO_5027594911" evidence="15">
    <location>
        <begin position="26"/>
        <end position="491"/>
    </location>
</feature>
<evidence type="ECO:0000256" key="15">
    <source>
        <dbReference type="SAM" id="SignalP"/>
    </source>
</evidence>
<dbReference type="PANTHER" id="PTHR24300">
    <property type="entry name" value="CYTOCHROME P450 508A4-RELATED"/>
    <property type="match status" value="1"/>
</dbReference>
<feature type="binding site" description="axial binding residue" evidence="13">
    <location>
        <position position="436"/>
    </location>
    <ligand>
        <name>heme</name>
        <dbReference type="ChEBI" id="CHEBI:30413"/>
    </ligand>
    <ligandPart>
        <name>Fe</name>
        <dbReference type="ChEBI" id="CHEBI:18248"/>
    </ligandPart>
</feature>
<evidence type="ECO:0000256" key="6">
    <source>
        <dbReference type="ARBA" id="ARBA00022723"/>
    </source>
</evidence>
<evidence type="ECO:0000256" key="9">
    <source>
        <dbReference type="ARBA" id="ARBA00023002"/>
    </source>
</evidence>
<evidence type="ECO:0000313" key="17">
    <source>
        <dbReference type="RefSeq" id="XP_004648065.1"/>
    </source>
</evidence>
<evidence type="ECO:0000256" key="13">
    <source>
        <dbReference type="PIRSR" id="PIRSR602401-1"/>
    </source>
</evidence>
<keyword evidence="11 14" id="KW-0503">Monooxygenase</keyword>
<dbReference type="CDD" id="cd20669">
    <property type="entry name" value="Cyp2F"/>
    <property type="match status" value="1"/>
</dbReference>
<keyword evidence="5 13" id="KW-0349">Heme</keyword>
<keyword evidence="16" id="KW-1185">Reference proteome</keyword>
<evidence type="ECO:0000256" key="8">
    <source>
        <dbReference type="ARBA" id="ARBA00022848"/>
    </source>
</evidence>
<evidence type="ECO:0000256" key="11">
    <source>
        <dbReference type="ARBA" id="ARBA00023033"/>
    </source>
</evidence>
<evidence type="ECO:0000256" key="1">
    <source>
        <dbReference type="ARBA" id="ARBA00001971"/>
    </source>
</evidence>
<dbReference type="PRINTS" id="PR00385">
    <property type="entry name" value="P450"/>
</dbReference>
<dbReference type="GO" id="GO:0016712">
    <property type="term" value="F:oxidoreductase activity, acting on paired donors, with incorporation or reduction of molecular oxygen, reduced flavin or flavoprotein as one donor, and incorporation of one atom of oxygen"/>
    <property type="evidence" value="ECO:0007669"/>
    <property type="project" value="TreeGrafter"/>
</dbReference>
<evidence type="ECO:0000256" key="4">
    <source>
        <dbReference type="ARBA" id="ARBA00010617"/>
    </source>
</evidence>
<comment type="cofactor">
    <cofactor evidence="1 13">
        <name>heme</name>
        <dbReference type="ChEBI" id="CHEBI:30413"/>
    </cofactor>
</comment>
<evidence type="ECO:0000256" key="3">
    <source>
        <dbReference type="ARBA" id="ARBA00004406"/>
    </source>
</evidence>
<dbReference type="OrthoDB" id="1055148at2759"/>
<dbReference type="GO" id="GO:0008392">
    <property type="term" value="F:arachidonate epoxygenase activity"/>
    <property type="evidence" value="ECO:0007669"/>
    <property type="project" value="TreeGrafter"/>
</dbReference>
<dbReference type="RefSeq" id="XP_004648065.1">
    <property type="nucleotide sequence ID" value="XM_004648008.2"/>
</dbReference>
<dbReference type="GO" id="GO:0019373">
    <property type="term" value="P:epoxygenase P450 pathway"/>
    <property type="evidence" value="ECO:0007669"/>
    <property type="project" value="TreeGrafter"/>
</dbReference>
<evidence type="ECO:0000256" key="5">
    <source>
        <dbReference type="ARBA" id="ARBA00022617"/>
    </source>
</evidence>
<evidence type="ECO:0000256" key="2">
    <source>
        <dbReference type="ARBA" id="ARBA00004174"/>
    </source>
</evidence>
<dbReference type="PROSITE" id="PS00086">
    <property type="entry name" value="CYTOCHROME_P450"/>
    <property type="match status" value="1"/>
</dbReference>
<proteinExistence type="inferred from homology"/>
<accession>A0A6P3FVT6</accession>
<dbReference type="InterPro" id="IPR050182">
    <property type="entry name" value="Cytochrome_P450_fam2"/>
</dbReference>
<name>A0A6P3FVT6_OCTDE</name>
<dbReference type="InterPro" id="IPR002401">
    <property type="entry name" value="Cyt_P450_E_grp-I"/>
</dbReference>
<keyword evidence="12" id="KW-0472">Membrane</keyword>
<evidence type="ECO:0000256" key="7">
    <source>
        <dbReference type="ARBA" id="ARBA00022824"/>
    </source>
</evidence>
<feature type="signal peptide" evidence="15">
    <location>
        <begin position="1"/>
        <end position="25"/>
    </location>
</feature>
<dbReference type="InterPro" id="IPR020469">
    <property type="entry name" value="Cyt_P450_CYP2_fam"/>
</dbReference>
<dbReference type="AlphaFoldDB" id="A0A6P3FVT6"/>
<dbReference type="InterPro" id="IPR017972">
    <property type="entry name" value="Cyt_P450_CS"/>
</dbReference>
<keyword evidence="15" id="KW-0732">Signal</keyword>
<protein>
    <submittedName>
        <fullName evidence="17">Cytochrome P450 2F2</fullName>
    </submittedName>
</protein>
<dbReference type="PRINTS" id="PR00463">
    <property type="entry name" value="EP450I"/>
</dbReference>
<dbReference type="PANTHER" id="PTHR24300:SF275">
    <property type="entry name" value="CYTOCHROME P450 2F1"/>
    <property type="match status" value="1"/>
</dbReference>
<dbReference type="GO" id="GO:0019825">
    <property type="term" value="F:oxygen binding"/>
    <property type="evidence" value="ECO:0007669"/>
    <property type="project" value="InterPro"/>
</dbReference>
<gene>
    <name evidence="17" type="primary">LOC101587191</name>
</gene>
<dbReference type="GeneID" id="101587191"/>
<reference evidence="17" key="1">
    <citation type="submission" date="2025-08" db="UniProtKB">
        <authorList>
            <consortium name="RefSeq"/>
        </authorList>
    </citation>
    <scope>IDENTIFICATION</scope>
</reference>
<keyword evidence="8" id="KW-0492">Microsome</keyword>
<evidence type="ECO:0000256" key="10">
    <source>
        <dbReference type="ARBA" id="ARBA00023004"/>
    </source>
</evidence>
<dbReference type="FunFam" id="1.10.630.10:FF:000001">
    <property type="entry name" value="Cytochrome P450, family 2"/>
    <property type="match status" value="1"/>
</dbReference>
<dbReference type="PRINTS" id="PR01957">
    <property type="entry name" value="EP450ICYP2F"/>
</dbReference>
<dbReference type="InParanoid" id="A0A6P3FVT6"/>
<keyword evidence="7" id="KW-0256">Endoplasmic reticulum</keyword>
<dbReference type="GO" id="GO:0020037">
    <property type="term" value="F:heme binding"/>
    <property type="evidence" value="ECO:0007669"/>
    <property type="project" value="InterPro"/>
</dbReference>
<evidence type="ECO:0000256" key="12">
    <source>
        <dbReference type="ARBA" id="ARBA00023136"/>
    </source>
</evidence>
<dbReference type="InterPro" id="IPR001128">
    <property type="entry name" value="Cyt_P450"/>
</dbReference>
<dbReference type="SUPFAM" id="SSF48264">
    <property type="entry name" value="Cytochrome P450"/>
    <property type="match status" value="1"/>
</dbReference>
<organism evidence="16 17">
    <name type="scientific">Octodon degus</name>
    <name type="common">Degu</name>
    <name type="synonym">Sciurus degus</name>
    <dbReference type="NCBI Taxonomy" id="10160"/>
    <lineage>
        <taxon>Eukaryota</taxon>
        <taxon>Metazoa</taxon>
        <taxon>Chordata</taxon>
        <taxon>Craniata</taxon>
        <taxon>Vertebrata</taxon>
        <taxon>Euteleostomi</taxon>
        <taxon>Mammalia</taxon>
        <taxon>Eutheria</taxon>
        <taxon>Euarchontoglires</taxon>
        <taxon>Glires</taxon>
        <taxon>Rodentia</taxon>
        <taxon>Hystricomorpha</taxon>
        <taxon>Octodontidae</taxon>
        <taxon>Octodon</taxon>
    </lineage>
</organism>
<comment type="similarity">
    <text evidence="4 14">Belongs to the cytochrome P450 family.</text>
</comment>
<keyword evidence="10 13" id="KW-0408">Iron</keyword>
<dbReference type="FunCoup" id="A0A6P3FVT6">
    <property type="interactions" value="1003"/>
</dbReference>
<evidence type="ECO:0000313" key="16">
    <source>
        <dbReference type="Proteomes" id="UP000515203"/>
    </source>
</evidence>
<sequence length="491" mass="56060">MDGVSTAIFLLILALVCLFLTLSSRDKGQLPPGPRPLPLLGNLLQLRSQDLLTSLTKLSKEYGSVFTVYLGPRRVVVLSGYQAVKEALVDQGEEFSGRGEYPVFFNFTKGNGIAFSNGERWKVLRRFSLQILRNFGMGNRSIEERILEEGRFLLEELRKTEGKPFNPLFMLSRSVSNIICSVVFGSRFHYDDERLLTIIHLINDNFQIMSTPWGEMYNIFPSLLDWLPGSHRRMFQNYGRMKELIARSVHEHQASLDPNSPRDFIDCFLTKIAQEKKDPFSHFFMDTLLMTTHNLLFGGTETVGTTLRHAFLILMKYPKVQARVQEEIDRVVGRARLPSLDDRKALPYTDAVIHEVQRFADVIPMNLPHRVIRDTAFRGFLIPKGTDVITLLNTVHYDPSQFQKPQEFNPEHFLDANQSFKKSSAFMPFSAGRRLCMGESLARMELFLFLTAILQNFTLQPLVAPEDIDLTPLSSGLGNLPRPFEMCISAR</sequence>
<dbReference type="Proteomes" id="UP000515203">
    <property type="component" value="Unplaced"/>
</dbReference>
<dbReference type="Gene3D" id="1.10.630.10">
    <property type="entry name" value="Cytochrome P450"/>
    <property type="match status" value="1"/>
</dbReference>
<dbReference type="GO" id="GO:0005506">
    <property type="term" value="F:iron ion binding"/>
    <property type="evidence" value="ECO:0007669"/>
    <property type="project" value="InterPro"/>
</dbReference>
<comment type="subcellular location">
    <subcellularLocation>
        <location evidence="3">Endoplasmic reticulum membrane</location>
        <topology evidence="3">Peripheral membrane protein</topology>
    </subcellularLocation>
    <subcellularLocation>
        <location evidence="2">Microsome membrane</location>
        <topology evidence="2">Peripheral membrane protein</topology>
    </subcellularLocation>
</comment>
<evidence type="ECO:0000256" key="14">
    <source>
        <dbReference type="RuleBase" id="RU000461"/>
    </source>
</evidence>
<dbReference type="InterPro" id="IPR036396">
    <property type="entry name" value="Cyt_P450_sf"/>
</dbReference>
<keyword evidence="9 14" id="KW-0560">Oxidoreductase</keyword>
<dbReference type="GO" id="GO:0006805">
    <property type="term" value="P:xenobiotic metabolic process"/>
    <property type="evidence" value="ECO:0007669"/>
    <property type="project" value="TreeGrafter"/>
</dbReference>